<sequence length="188" mass="21011">MSETLSSVTNIKLAEISKQRAMFENTKADLLKKVAAEPKLREKAAILLEGVKKLIAAGEIKANPSMSIANIEKYLSQARYDLSVSRKLLQHWQAKLENELTSLKFEYACLCGHLVEECLSVSPPSLKAPFKSDFGFETLAETDMLDQRMKWEALAFASFPTDTAALQAYLTRLFMLSPVIAKAHLTLR</sequence>
<name>A0A8H7WBD4_9HELO</name>
<dbReference type="PANTHER" id="PTHR37015">
    <property type="entry name" value="REVERSE TRANSCRIPTASE DOMAIN-CONTAINING PROTEIN"/>
    <property type="match status" value="1"/>
</dbReference>
<proteinExistence type="predicted"/>
<dbReference type="AlphaFoldDB" id="A0A8H7WBD4"/>
<keyword evidence="2" id="KW-1185">Reference proteome</keyword>
<evidence type="ECO:0000313" key="1">
    <source>
        <dbReference type="EMBL" id="KAG4420509.1"/>
    </source>
</evidence>
<dbReference type="OrthoDB" id="3540809at2759"/>
<dbReference type="PANTHER" id="PTHR37015:SF2">
    <property type="entry name" value="REVERSE TRANSCRIPTASE DOMAIN-CONTAINING PROTEIN"/>
    <property type="match status" value="1"/>
</dbReference>
<gene>
    <name evidence="1" type="ORF">IFR04_006329</name>
</gene>
<evidence type="ECO:0000313" key="2">
    <source>
        <dbReference type="Proteomes" id="UP000664132"/>
    </source>
</evidence>
<comment type="caution">
    <text evidence="1">The sequence shown here is derived from an EMBL/GenBank/DDBJ whole genome shotgun (WGS) entry which is preliminary data.</text>
</comment>
<dbReference type="EMBL" id="JAFJYH010000082">
    <property type="protein sequence ID" value="KAG4420509.1"/>
    <property type="molecule type" value="Genomic_DNA"/>
</dbReference>
<reference evidence="1" key="1">
    <citation type="submission" date="2021-02" db="EMBL/GenBank/DDBJ databases">
        <title>Genome sequence Cadophora malorum strain M34.</title>
        <authorList>
            <person name="Stefanovic E."/>
            <person name="Vu D."/>
            <person name="Scully C."/>
            <person name="Dijksterhuis J."/>
            <person name="Roader J."/>
            <person name="Houbraken J."/>
        </authorList>
    </citation>
    <scope>NUCLEOTIDE SEQUENCE</scope>
    <source>
        <strain evidence="1">M34</strain>
    </source>
</reference>
<accession>A0A8H7WBD4</accession>
<organism evidence="1 2">
    <name type="scientific">Cadophora malorum</name>
    <dbReference type="NCBI Taxonomy" id="108018"/>
    <lineage>
        <taxon>Eukaryota</taxon>
        <taxon>Fungi</taxon>
        <taxon>Dikarya</taxon>
        <taxon>Ascomycota</taxon>
        <taxon>Pezizomycotina</taxon>
        <taxon>Leotiomycetes</taxon>
        <taxon>Helotiales</taxon>
        <taxon>Ploettnerulaceae</taxon>
        <taxon>Cadophora</taxon>
    </lineage>
</organism>
<dbReference type="Proteomes" id="UP000664132">
    <property type="component" value="Unassembled WGS sequence"/>
</dbReference>
<protein>
    <submittedName>
        <fullName evidence="1">Uncharacterized protein</fullName>
    </submittedName>
</protein>